<keyword evidence="2" id="KW-1185">Reference proteome</keyword>
<evidence type="ECO:0000256" key="1">
    <source>
        <dbReference type="SAM" id="Phobius"/>
    </source>
</evidence>
<dbReference type="KEGG" id="aten:116288217"/>
<dbReference type="InParanoid" id="A0A6P8HE55"/>
<feature type="transmembrane region" description="Helical" evidence="1">
    <location>
        <begin position="7"/>
        <end position="25"/>
    </location>
</feature>
<accession>A0A6P8HE55</accession>
<organism evidence="2 3">
    <name type="scientific">Actinia tenebrosa</name>
    <name type="common">Australian red waratah sea anemone</name>
    <dbReference type="NCBI Taxonomy" id="6105"/>
    <lineage>
        <taxon>Eukaryota</taxon>
        <taxon>Metazoa</taxon>
        <taxon>Cnidaria</taxon>
        <taxon>Anthozoa</taxon>
        <taxon>Hexacorallia</taxon>
        <taxon>Actiniaria</taxon>
        <taxon>Actiniidae</taxon>
        <taxon>Actinia</taxon>
    </lineage>
</organism>
<feature type="transmembrane region" description="Helical" evidence="1">
    <location>
        <begin position="121"/>
        <end position="142"/>
    </location>
</feature>
<dbReference type="Proteomes" id="UP000515163">
    <property type="component" value="Unplaced"/>
</dbReference>
<evidence type="ECO:0000313" key="2">
    <source>
        <dbReference type="Proteomes" id="UP000515163"/>
    </source>
</evidence>
<proteinExistence type="predicted"/>
<feature type="transmembrane region" description="Helical" evidence="1">
    <location>
        <begin position="37"/>
        <end position="56"/>
    </location>
</feature>
<reference evidence="3" key="1">
    <citation type="submission" date="2025-08" db="UniProtKB">
        <authorList>
            <consortium name="RefSeq"/>
        </authorList>
    </citation>
    <scope>IDENTIFICATION</scope>
    <source>
        <tissue evidence="3">Tentacle</tissue>
    </source>
</reference>
<feature type="transmembrane region" description="Helical" evidence="1">
    <location>
        <begin position="77"/>
        <end position="101"/>
    </location>
</feature>
<sequence>MTTSFKILCVSQFVIGFLMLVFGLVDRLKVKLPYSFVMFPIWIGILAAIAGSWGILIGNYYQRRGFHGPSMLSGLRAINIVCAGLAFLSLYFYVGTLSALAYADNNVVSFYASPHPLEKGITSVVIILSGAEMLCGVWLALLNKEVMFLGSTSPIQQQHQQQQHQNFQFPGA</sequence>
<keyword evidence="1" id="KW-0812">Transmembrane</keyword>
<dbReference type="GeneID" id="116288217"/>
<dbReference type="OrthoDB" id="5969052at2759"/>
<dbReference type="AlphaFoldDB" id="A0A6P8HE55"/>
<protein>
    <submittedName>
        <fullName evidence="3">Uncharacterized protein LOC116288217</fullName>
    </submittedName>
</protein>
<keyword evidence="1" id="KW-0472">Membrane</keyword>
<keyword evidence="1" id="KW-1133">Transmembrane helix</keyword>
<name>A0A6P8HE55_ACTTE</name>
<evidence type="ECO:0000313" key="3">
    <source>
        <dbReference type="RefSeq" id="XP_031550845.1"/>
    </source>
</evidence>
<dbReference type="RefSeq" id="XP_031550845.1">
    <property type="nucleotide sequence ID" value="XM_031694985.1"/>
</dbReference>
<gene>
    <name evidence="3" type="primary">LOC116288217</name>
</gene>